<feature type="region of interest" description="Disordered" evidence="1">
    <location>
        <begin position="1"/>
        <end position="66"/>
    </location>
</feature>
<dbReference type="Proteomes" id="UP000321408">
    <property type="component" value="Chromosome"/>
</dbReference>
<dbReference type="KEGG" id="psyt:DSAG12_00819"/>
<evidence type="ECO:0000313" key="2">
    <source>
        <dbReference type="EMBL" id="QEE14996.1"/>
    </source>
</evidence>
<dbReference type="RefSeq" id="WP_212590837.1">
    <property type="nucleotide sequence ID" value="NZ_CP042905.2"/>
</dbReference>
<dbReference type="GeneID" id="64830886"/>
<evidence type="ECO:0000256" key="1">
    <source>
        <dbReference type="SAM" id="MobiDB-lite"/>
    </source>
</evidence>
<dbReference type="EMBL" id="CP042905">
    <property type="protein sequence ID" value="QEE14996.1"/>
    <property type="molecule type" value="Genomic_DNA"/>
</dbReference>
<reference evidence="2 3" key="1">
    <citation type="journal article" date="2020" name="Nature">
        <title>Isolation of an archaeon at the prokaryote-eukaryote interface.</title>
        <authorList>
            <person name="Imachi H."/>
            <person name="Nobu M.K."/>
            <person name="Nakahara N."/>
            <person name="Morono Y."/>
            <person name="Ogawara M."/>
            <person name="Takaki Y."/>
            <person name="Takano Y."/>
            <person name="Uematsu K."/>
            <person name="Ikuta T."/>
            <person name="Ito M."/>
            <person name="Matsui Y."/>
            <person name="Miyazaki M."/>
            <person name="Murata K."/>
            <person name="Saito Y."/>
            <person name="Sakai S."/>
            <person name="Song C."/>
            <person name="Tasumi E."/>
            <person name="Yamanaka Y."/>
            <person name="Yamaguchi T."/>
            <person name="Kamagata Y."/>
            <person name="Tamaki H."/>
            <person name="Takai K."/>
        </authorList>
    </citation>
    <scope>NUCLEOTIDE SEQUENCE [LARGE SCALE GENOMIC DNA]</scope>
    <source>
        <strain evidence="2 3">MK-D1</strain>
    </source>
</reference>
<reference evidence="2 3" key="2">
    <citation type="journal article" date="2024" name="Int. J. Syst. Evol. Microbiol.">
        <title>Promethearchaeum syntrophicum gen. nov., sp. nov., an anaerobic, obligately syntrophic archaeon, the first isolate of the lineage 'Asgard' archaea, and proposal of the new archaeal phylum Promethearchaeota phyl. nov. and kingdom Promethearchaeati regn. nov.</title>
        <authorList>
            <person name="Imachi H."/>
            <person name="Nobu M.K."/>
            <person name="Kato S."/>
            <person name="Takaki Y."/>
            <person name="Miyazaki M."/>
            <person name="Miyata M."/>
            <person name="Ogawara M."/>
            <person name="Saito Y."/>
            <person name="Sakai S."/>
            <person name="Tahara Y.O."/>
            <person name="Takano Y."/>
            <person name="Tasumi E."/>
            <person name="Uematsu K."/>
            <person name="Yoshimura T."/>
            <person name="Itoh T."/>
            <person name="Ohkuma M."/>
            <person name="Takai K."/>
        </authorList>
    </citation>
    <scope>NUCLEOTIDE SEQUENCE [LARGE SCALE GENOMIC DNA]</scope>
    <source>
        <strain evidence="2 3">MK-D1</strain>
    </source>
</reference>
<feature type="compositionally biased region" description="Basic and acidic residues" evidence="1">
    <location>
        <begin position="43"/>
        <end position="58"/>
    </location>
</feature>
<name>A0A5B9D8P5_9ARCH</name>
<protein>
    <recommendedName>
        <fullName evidence="4">Segregation and condensation protein A</fullName>
    </recommendedName>
</protein>
<evidence type="ECO:0008006" key="4">
    <source>
        <dbReference type="Google" id="ProtNLM"/>
    </source>
</evidence>
<gene>
    <name evidence="2" type="ORF">DSAG12_00819</name>
</gene>
<organism evidence="2 3">
    <name type="scientific">Promethearchaeum syntrophicum</name>
    <dbReference type="NCBI Taxonomy" id="2594042"/>
    <lineage>
        <taxon>Archaea</taxon>
        <taxon>Promethearchaeati</taxon>
        <taxon>Promethearchaeota</taxon>
        <taxon>Promethearchaeia</taxon>
        <taxon>Promethearchaeales</taxon>
        <taxon>Promethearchaeaceae</taxon>
        <taxon>Promethearchaeum</taxon>
    </lineage>
</organism>
<sequence length="352" mass="40865">MAKKTTKKKKKTTKKPTTSKKSSKKKTRKAKTTKLKQTSLTGKIEKPKSDQKKESPKVDKKKSKKKVKKEEVEPVIKEVITVGAEIEDNSEINENEVLEKSGKWWIEEPWRSLLDPDLASNVDLAKFDISKLIEEFIDKMLTEELIDFRISGLAIYSSAKFYHKKITSVIAEEEHIQREEARARLRREIPRAIAQPLRESRKIATSSELFGAMRRAIIETMQKREKLRIRRERSLAKREKQIKIRGKGKLPAEILKHITGSELTIEERLQKTHQKIKEIIRMNKDGQTFSVALLKKMIYQEDQAILKKKVNYIQLFEELLFLASLNKVTMAQRTMRSPIEVTLVDKTSINLS</sequence>
<proteinExistence type="predicted"/>
<accession>A0A5B9D8P5</accession>
<dbReference type="AlphaFoldDB" id="A0A5B9D8P5"/>
<evidence type="ECO:0000313" key="3">
    <source>
        <dbReference type="Proteomes" id="UP000321408"/>
    </source>
</evidence>
<keyword evidence="3" id="KW-1185">Reference proteome</keyword>
<feature type="compositionally biased region" description="Basic residues" evidence="1">
    <location>
        <begin position="1"/>
        <end position="34"/>
    </location>
</feature>